<keyword evidence="2" id="KW-1185">Reference proteome</keyword>
<organism evidence="1 2">
    <name type="scientific">Rhizoclosmatium globosum</name>
    <dbReference type="NCBI Taxonomy" id="329046"/>
    <lineage>
        <taxon>Eukaryota</taxon>
        <taxon>Fungi</taxon>
        <taxon>Fungi incertae sedis</taxon>
        <taxon>Chytridiomycota</taxon>
        <taxon>Chytridiomycota incertae sedis</taxon>
        <taxon>Chytridiomycetes</taxon>
        <taxon>Chytridiales</taxon>
        <taxon>Chytriomycetaceae</taxon>
        <taxon>Rhizoclosmatium</taxon>
    </lineage>
</organism>
<evidence type="ECO:0008006" key="3">
    <source>
        <dbReference type="Google" id="ProtNLM"/>
    </source>
</evidence>
<feature type="non-terminal residue" evidence="1">
    <location>
        <position position="61"/>
    </location>
</feature>
<dbReference type="EMBL" id="MCGO01000031">
    <property type="protein sequence ID" value="ORY41602.1"/>
    <property type="molecule type" value="Genomic_DNA"/>
</dbReference>
<dbReference type="InterPro" id="IPR036291">
    <property type="entry name" value="NAD(P)-bd_dom_sf"/>
</dbReference>
<accession>A0A1Y2C3I5</accession>
<proteinExistence type="predicted"/>
<name>A0A1Y2C3I5_9FUNG</name>
<dbReference type="Gene3D" id="3.40.50.720">
    <property type="entry name" value="NAD(P)-binding Rossmann-like Domain"/>
    <property type="match status" value="1"/>
</dbReference>
<evidence type="ECO:0000313" key="1">
    <source>
        <dbReference type="EMBL" id="ORY41602.1"/>
    </source>
</evidence>
<dbReference type="SUPFAM" id="SSF51735">
    <property type="entry name" value="NAD(P)-binding Rossmann-fold domains"/>
    <property type="match status" value="1"/>
</dbReference>
<sequence length="61" mass="6696">MSWQAHVILAGRKEAKLIAVQQEINSIEGQRCDYVVMDVRNAKAVLEAVQAITAKHGCSTD</sequence>
<protein>
    <recommendedName>
        <fullName evidence="3">Ketoreductase (KR) domain-containing protein</fullName>
    </recommendedName>
</protein>
<dbReference type="AlphaFoldDB" id="A0A1Y2C3I5"/>
<reference evidence="1 2" key="1">
    <citation type="submission" date="2016-07" db="EMBL/GenBank/DDBJ databases">
        <title>Pervasive Adenine N6-methylation of Active Genes in Fungi.</title>
        <authorList>
            <consortium name="DOE Joint Genome Institute"/>
            <person name="Mondo S.J."/>
            <person name="Dannebaum R.O."/>
            <person name="Kuo R.C."/>
            <person name="Labutti K."/>
            <person name="Haridas S."/>
            <person name="Kuo A."/>
            <person name="Salamov A."/>
            <person name="Ahrendt S.R."/>
            <person name="Lipzen A."/>
            <person name="Sullivan W."/>
            <person name="Andreopoulos W.B."/>
            <person name="Clum A."/>
            <person name="Lindquist E."/>
            <person name="Daum C."/>
            <person name="Ramamoorthy G.K."/>
            <person name="Gryganskyi A."/>
            <person name="Culley D."/>
            <person name="Magnuson J.K."/>
            <person name="James T.Y."/>
            <person name="O'Malley M.A."/>
            <person name="Stajich J.E."/>
            <person name="Spatafora J.W."/>
            <person name="Visel A."/>
            <person name="Grigoriev I.V."/>
        </authorList>
    </citation>
    <scope>NUCLEOTIDE SEQUENCE [LARGE SCALE GENOMIC DNA]</scope>
    <source>
        <strain evidence="1 2">JEL800</strain>
    </source>
</reference>
<comment type="caution">
    <text evidence="1">The sequence shown here is derived from an EMBL/GenBank/DDBJ whole genome shotgun (WGS) entry which is preliminary data.</text>
</comment>
<gene>
    <name evidence="1" type="ORF">BCR33DRAFT_718762</name>
</gene>
<evidence type="ECO:0000313" key="2">
    <source>
        <dbReference type="Proteomes" id="UP000193642"/>
    </source>
</evidence>
<dbReference type="Proteomes" id="UP000193642">
    <property type="component" value="Unassembled WGS sequence"/>
</dbReference>